<evidence type="ECO:0000256" key="7">
    <source>
        <dbReference type="ARBA" id="ARBA00022679"/>
    </source>
</evidence>
<evidence type="ECO:0000256" key="6">
    <source>
        <dbReference type="ARBA" id="ARBA00022603"/>
    </source>
</evidence>
<keyword evidence="14" id="KW-1185">Reference proteome</keyword>
<dbReference type="GO" id="GO:0030488">
    <property type="term" value="P:tRNA methylation"/>
    <property type="evidence" value="ECO:0007669"/>
    <property type="project" value="TreeGrafter"/>
</dbReference>
<dbReference type="Proteomes" id="UP000835052">
    <property type="component" value="Unassembled WGS sequence"/>
</dbReference>
<evidence type="ECO:0000256" key="10">
    <source>
        <dbReference type="ARBA" id="ARBA00047957"/>
    </source>
</evidence>
<dbReference type="EMBL" id="CAJGYM010000093">
    <property type="protein sequence ID" value="CAD6197429.1"/>
    <property type="molecule type" value="Genomic_DNA"/>
</dbReference>
<evidence type="ECO:0000313" key="14">
    <source>
        <dbReference type="Proteomes" id="UP000835052"/>
    </source>
</evidence>
<dbReference type="EC" id="2.1.1.211" evidence="3"/>
<comment type="caution">
    <text evidence="13">The sequence shown here is derived from an EMBL/GenBank/DDBJ whole genome shotgun (WGS) entry which is preliminary data.</text>
</comment>
<evidence type="ECO:0000256" key="2">
    <source>
        <dbReference type="ARBA" id="ARBA00009056"/>
    </source>
</evidence>
<sequence length="854" mass="98390">MVKRLFVSGLNSFTTVESFRDHFERFGSLYECLLPLPTRYDVIDQGPDDADLNASSNLRFRIADQNQKFEDDFEVISFDSRKHETFERYTKLIGEGELFLKKKTKTCVGYGFVTFVDREGFKKCIEEDVHIIDGVECTVELYKDEEDISPTTSLRSKRLFVSFYPLPRLTDAEIKGTFGPFGKIKDVEFVKDNEGPLHFCLITFTTEQAVEKCLKSDCMIRGFRLFLKRAVTREGVKLAEQKSREDADRLEKKLHGFAGCLDESTASTLQYPDYFLNSTKKSLNAKEAVEQANFQTSFSYDPSAMAGFGPLLPDTESSSYGYGMCFETWNLLCESTAEYETVPDALALFEKLISLWREQAQSYNRRIAGTVLVPNDSENVSEVIEKLPSNVRNREFQIRKFILKSDQYSSRGYEVSYFEEDFIVRFWPVVLDEVRHPHIPQPYSIACVFESENRLKLQIFSLSRVSLDNYCYLKSSAFIHLFKWFSHLDPNKEGRKTNALMEIERYTLRYRQIKELFGRPICESWEEKTDPQKFVFEDCAITTYLVELWDLNRQPKPKKSSLISDVEMAAGYGVDVRSRRIWSSTFVDDDLREVTVDPTNFDAKDGVFDEGVDYLIGNHSDELTPWMPIMAARLNCNFFLLPCCPFDFYGKYMSRICHQVCQTLGYDVRVDRMSIPSTKRLCLVCTIPSGGLAPNLNEVIESLIKPPDQLVFTARPKKIEVKNCVNIPLTDRHRMTKKFFSRVMSASDEVRNGWHCGGVVPLSELVILLTDEEKKLMKEQDGGLQTFLKNQNQVFHVYGGNVRIRDLRDAQTSKTAKKKQKTKTNPTERRAACWMAANHPDGCPLGLDFCRYIH</sequence>
<dbReference type="OrthoDB" id="10047021at2759"/>
<dbReference type="PANTHER" id="PTHR21210:SF0">
    <property type="entry name" value="TRNA (URACIL-O(2)-)-METHYLTRANSFERASE-RELATED"/>
    <property type="match status" value="1"/>
</dbReference>
<protein>
    <recommendedName>
        <fullName evidence="4">Probable tRNA (uracil-O(2)-)-methyltransferase</fullName>
        <ecNumber evidence="3">2.1.1.211</ecNumber>
    </recommendedName>
</protein>
<dbReference type="PROSITE" id="PS50102">
    <property type="entry name" value="RRM"/>
    <property type="match status" value="1"/>
</dbReference>
<comment type="catalytic activity">
    <reaction evidence="10">
        <text>uridine(44) in tRNA(Ser) + S-adenosyl-L-methionine = 2'-O-methyluridine(44) in tRNA(Ser) + S-adenosyl-L-homocysteine + H(+)</text>
        <dbReference type="Rhea" id="RHEA:43100"/>
        <dbReference type="Rhea" id="RHEA-COMP:10339"/>
        <dbReference type="Rhea" id="RHEA-COMP:10340"/>
        <dbReference type="ChEBI" id="CHEBI:15378"/>
        <dbReference type="ChEBI" id="CHEBI:57856"/>
        <dbReference type="ChEBI" id="CHEBI:59789"/>
        <dbReference type="ChEBI" id="CHEBI:65315"/>
        <dbReference type="ChEBI" id="CHEBI:74478"/>
        <dbReference type="EC" id="2.1.1.211"/>
    </reaction>
</comment>
<evidence type="ECO:0000256" key="8">
    <source>
        <dbReference type="ARBA" id="ARBA00022691"/>
    </source>
</evidence>
<reference evidence="13" key="1">
    <citation type="submission" date="2020-10" db="EMBL/GenBank/DDBJ databases">
        <authorList>
            <person name="Kikuchi T."/>
        </authorList>
    </citation>
    <scope>NUCLEOTIDE SEQUENCE</scope>
    <source>
        <strain evidence="13">NKZ352</strain>
    </source>
</reference>
<evidence type="ECO:0000256" key="11">
    <source>
        <dbReference type="PROSITE-ProRule" id="PRU00176"/>
    </source>
</evidence>
<dbReference type="Pfam" id="PF07757">
    <property type="entry name" value="AdoMet_MTase"/>
    <property type="match status" value="1"/>
</dbReference>
<accession>A0A8S1HNK0</accession>
<dbReference type="SUPFAM" id="SSF54928">
    <property type="entry name" value="RNA-binding domain, RBD"/>
    <property type="match status" value="1"/>
</dbReference>
<dbReference type="InterPro" id="IPR011671">
    <property type="entry name" value="tRNA_uracil_MeTrfase"/>
</dbReference>
<dbReference type="PANTHER" id="PTHR21210">
    <property type="entry name" value="TRNA (URACIL-O(2)-)-METHYLTRANSFERASE-RELATED"/>
    <property type="match status" value="1"/>
</dbReference>
<evidence type="ECO:0000259" key="12">
    <source>
        <dbReference type="PROSITE" id="PS50102"/>
    </source>
</evidence>
<comment type="similarity">
    <text evidence="2">Belongs to the TRM44 family.</text>
</comment>
<evidence type="ECO:0000256" key="3">
    <source>
        <dbReference type="ARBA" id="ARBA00012795"/>
    </source>
</evidence>
<comment type="subcellular location">
    <subcellularLocation>
        <location evidence="1">Cytoplasm</location>
    </subcellularLocation>
</comment>
<dbReference type="InterPro" id="IPR035979">
    <property type="entry name" value="RBD_domain_sf"/>
</dbReference>
<dbReference type="Pfam" id="PF00076">
    <property type="entry name" value="RRM_1"/>
    <property type="match status" value="1"/>
</dbReference>
<keyword evidence="7" id="KW-0808">Transferase</keyword>
<keyword evidence="5" id="KW-0963">Cytoplasm</keyword>
<gene>
    <name evidence="13" type="ORF">CAUJ_LOCUS13338</name>
</gene>
<dbReference type="Gene3D" id="3.30.70.330">
    <property type="match status" value="2"/>
</dbReference>
<dbReference type="InterPro" id="IPR000504">
    <property type="entry name" value="RRM_dom"/>
</dbReference>
<keyword evidence="11" id="KW-0694">RNA-binding</keyword>
<evidence type="ECO:0000256" key="1">
    <source>
        <dbReference type="ARBA" id="ARBA00004496"/>
    </source>
</evidence>
<organism evidence="13 14">
    <name type="scientific">Caenorhabditis auriculariae</name>
    <dbReference type="NCBI Taxonomy" id="2777116"/>
    <lineage>
        <taxon>Eukaryota</taxon>
        <taxon>Metazoa</taxon>
        <taxon>Ecdysozoa</taxon>
        <taxon>Nematoda</taxon>
        <taxon>Chromadorea</taxon>
        <taxon>Rhabditida</taxon>
        <taxon>Rhabditina</taxon>
        <taxon>Rhabditomorpha</taxon>
        <taxon>Rhabditoidea</taxon>
        <taxon>Rhabditidae</taxon>
        <taxon>Peloderinae</taxon>
        <taxon>Caenorhabditis</taxon>
    </lineage>
</organism>
<dbReference type="SMART" id="SM00360">
    <property type="entry name" value="RRM"/>
    <property type="match status" value="2"/>
</dbReference>
<proteinExistence type="inferred from homology"/>
<dbReference type="GO" id="GO:0141101">
    <property type="term" value="F:tRNA(Ser) (uridine(44)-2'-O-)-methyltransferase activity"/>
    <property type="evidence" value="ECO:0007669"/>
    <property type="project" value="UniProtKB-EC"/>
</dbReference>
<dbReference type="GO" id="GO:0003723">
    <property type="term" value="F:RNA binding"/>
    <property type="evidence" value="ECO:0007669"/>
    <property type="project" value="UniProtKB-UniRule"/>
</dbReference>
<dbReference type="GO" id="GO:0005737">
    <property type="term" value="C:cytoplasm"/>
    <property type="evidence" value="ECO:0007669"/>
    <property type="project" value="UniProtKB-SubCell"/>
</dbReference>
<evidence type="ECO:0000256" key="9">
    <source>
        <dbReference type="ARBA" id="ARBA00022694"/>
    </source>
</evidence>
<keyword evidence="6" id="KW-0489">Methyltransferase</keyword>
<feature type="domain" description="RRM" evidence="12">
    <location>
        <begin position="157"/>
        <end position="245"/>
    </location>
</feature>
<dbReference type="AlphaFoldDB" id="A0A8S1HNK0"/>
<dbReference type="InterPro" id="IPR012677">
    <property type="entry name" value="Nucleotide-bd_a/b_plait_sf"/>
</dbReference>
<evidence type="ECO:0000313" key="13">
    <source>
        <dbReference type="EMBL" id="CAD6197429.1"/>
    </source>
</evidence>
<keyword evidence="9" id="KW-0819">tRNA processing</keyword>
<evidence type="ECO:0000256" key="5">
    <source>
        <dbReference type="ARBA" id="ARBA00022490"/>
    </source>
</evidence>
<name>A0A8S1HNK0_9PELO</name>
<evidence type="ECO:0000256" key="4">
    <source>
        <dbReference type="ARBA" id="ARBA00018325"/>
    </source>
</evidence>
<keyword evidence="8" id="KW-0949">S-adenosyl-L-methionine</keyword>